<feature type="transmembrane region" description="Helical" evidence="5">
    <location>
        <begin position="371"/>
        <end position="393"/>
    </location>
</feature>
<gene>
    <name evidence="7" type="ORF">E0F88_11885</name>
</gene>
<keyword evidence="3 5" id="KW-1133">Transmembrane helix</keyword>
<feature type="transmembrane region" description="Helical" evidence="5">
    <location>
        <begin position="280"/>
        <end position="301"/>
    </location>
</feature>
<dbReference type="EMBL" id="SMFL01000004">
    <property type="protein sequence ID" value="TDE15218.1"/>
    <property type="molecule type" value="Genomic_DNA"/>
</dbReference>
<dbReference type="Proteomes" id="UP000294850">
    <property type="component" value="Unassembled WGS sequence"/>
</dbReference>
<evidence type="ECO:0000256" key="2">
    <source>
        <dbReference type="ARBA" id="ARBA00022692"/>
    </source>
</evidence>
<name>A0A4V2Z445_9BACT</name>
<dbReference type="CDD" id="cd17319">
    <property type="entry name" value="MFS_ExuT_GudP_like"/>
    <property type="match status" value="1"/>
</dbReference>
<dbReference type="InterPro" id="IPR050382">
    <property type="entry name" value="MFS_Na/Anion_cotransporter"/>
</dbReference>
<comment type="caution">
    <text evidence="7">The sequence shown here is derived from an EMBL/GenBank/DDBJ whole genome shotgun (WGS) entry which is preliminary data.</text>
</comment>
<feature type="transmembrane region" description="Helical" evidence="5">
    <location>
        <begin position="337"/>
        <end position="359"/>
    </location>
</feature>
<dbReference type="RefSeq" id="WP_131958481.1">
    <property type="nucleotide sequence ID" value="NZ_SMFL01000004.1"/>
</dbReference>
<feature type="transmembrane region" description="Helical" evidence="5">
    <location>
        <begin position="79"/>
        <end position="97"/>
    </location>
</feature>
<dbReference type="GO" id="GO:0016020">
    <property type="term" value="C:membrane"/>
    <property type="evidence" value="ECO:0007669"/>
    <property type="project" value="UniProtKB-SubCell"/>
</dbReference>
<keyword evidence="2 5" id="KW-0812">Transmembrane</keyword>
<keyword evidence="8" id="KW-1185">Reference proteome</keyword>
<dbReference type="PIRSF" id="PIRSF002808">
    <property type="entry name" value="Hexose_phosphate_transp"/>
    <property type="match status" value="1"/>
</dbReference>
<dbReference type="GO" id="GO:0015134">
    <property type="term" value="F:hexuronate transmembrane transporter activity"/>
    <property type="evidence" value="ECO:0007669"/>
    <property type="project" value="TreeGrafter"/>
</dbReference>
<evidence type="ECO:0000313" key="8">
    <source>
        <dbReference type="Proteomes" id="UP000294850"/>
    </source>
</evidence>
<feature type="domain" description="Major facilitator superfamily (MFS) profile" evidence="6">
    <location>
        <begin position="13"/>
        <end position="433"/>
    </location>
</feature>
<dbReference type="PANTHER" id="PTHR11662:SF285">
    <property type="entry name" value="HEXURONATE TRANSPORTER"/>
    <property type="match status" value="1"/>
</dbReference>
<keyword evidence="4 5" id="KW-0472">Membrane</keyword>
<dbReference type="PROSITE" id="PS50850">
    <property type="entry name" value="MFS"/>
    <property type="match status" value="1"/>
</dbReference>
<dbReference type="InterPro" id="IPR000849">
    <property type="entry name" value="Sugar_P_transporter"/>
</dbReference>
<dbReference type="InterPro" id="IPR020846">
    <property type="entry name" value="MFS_dom"/>
</dbReference>
<dbReference type="AlphaFoldDB" id="A0A4V2Z445"/>
<dbReference type="SUPFAM" id="SSF103473">
    <property type="entry name" value="MFS general substrate transporter"/>
    <property type="match status" value="1"/>
</dbReference>
<dbReference type="InterPro" id="IPR036259">
    <property type="entry name" value="MFS_trans_sf"/>
</dbReference>
<dbReference type="Gene3D" id="1.20.1250.20">
    <property type="entry name" value="MFS general substrate transporter like domains"/>
    <property type="match status" value="2"/>
</dbReference>
<evidence type="ECO:0000256" key="3">
    <source>
        <dbReference type="ARBA" id="ARBA00022989"/>
    </source>
</evidence>
<proteinExistence type="predicted"/>
<evidence type="ECO:0000256" key="1">
    <source>
        <dbReference type="ARBA" id="ARBA00004141"/>
    </source>
</evidence>
<evidence type="ECO:0000256" key="4">
    <source>
        <dbReference type="ARBA" id="ARBA00023136"/>
    </source>
</evidence>
<accession>A0A4V2Z445</accession>
<evidence type="ECO:0000259" key="6">
    <source>
        <dbReference type="PROSITE" id="PS50850"/>
    </source>
</evidence>
<feature type="transmembrane region" description="Helical" evidence="5">
    <location>
        <begin position="49"/>
        <end position="67"/>
    </location>
</feature>
<organism evidence="7 8">
    <name type="scientific">Dyadobacter psychrotolerans</name>
    <dbReference type="NCBI Taxonomy" id="2541721"/>
    <lineage>
        <taxon>Bacteria</taxon>
        <taxon>Pseudomonadati</taxon>
        <taxon>Bacteroidota</taxon>
        <taxon>Cytophagia</taxon>
        <taxon>Cytophagales</taxon>
        <taxon>Spirosomataceae</taxon>
        <taxon>Dyadobacter</taxon>
    </lineage>
</organism>
<dbReference type="Pfam" id="PF07690">
    <property type="entry name" value="MFS_1"/>
    <property type="match status" value="1"/>
</dbReference>
<evidence type="ECO:0000256" key="5">
    <source>
        <dbReference type="SAM" id="Phobius"/>
    </source>
</evidence>
<comment type="subcellular location">
    <subcellularLocation>
        <location evidence="1">Membrane</location>
        <topology evidence="1">Multi-pass membrane protein</topology>
    </subcellularLocation>
</comment>
<protein>
    <submittedName>
        <fullName evidence="7">MFS transporter</fullName>
    </submittedName>
</protein>
<dbReference type="InterPro" id="IPR011701">
    <property type="entry name" value="MFS"/>
</dbReference>
<feature type="transmembrane region" description="Helical" evidence="5">
    <location>
        <begin position="405"/>
        <end position="425"/>
    </location>
</feature>
<feature type="transmembrane region" description="Helical" evidence="5">
    <location>
        <begin position="313"/>
        <end position="331"/>
    </location>
</feature>
<sequence length="439" mass="47599">MINNTTGSYRWAICTLLFFATTINYLDRQVLGLLKPVLETEYNWTESDYSYIVMAFSATYAIGLVVFGRIVDKIGAKSGYTISVTIWSIAAMCHALVNSTLGFGIARAALGIGESGNFPAAVKTVTEWFPKRERALATGIFDSGSNIGACVAPIMVPWLLGIYGWKAAFIITGAIGFLWLIAWRLIYKQPEKHPKLSAAELAYIRIDDTESEKQAETDLSNGIAKHKISWGALFSLRATWSFIAGKFLTDPIWYFFLFWLPSYFSTTFNLDLKKPGLPLVIVYSAATLGAVGGGLLSSWFIKKGWSVSKSRKAALFIAALCVVPIIGARFVSDVWAAVGLIGLAVAGNAAWSSNIYTIVSDMLPKNTVSSVIGIGGMAGAIGGVLFPLFIGVILDYYKGIGNLVAGYNVIFLVCSVSFLIAWLAIHLLTPKIEPVEVNA</sequence>
<dbReference type="OrthoDB" id="9781156at2"/>
<feature type="transmembrane region" description="Helical" evidence="5">
    <location>
        <begin position="7"/>
        <end position="26"/>
    </location>
</feature>
<dbReference type="PANTHER" id="PTHR11662">
    <property type="entry name" value="SOLUTE CARRIER FAMILY 17"/>
    <property type="match status" value="1"/>
</dbReference>
<reference evidence="7 8" key="1">
    <citation type="submission" date="2019-03" db="EMBL/GenBank/DDBJ databases">
        <title>Dyadobacter AR-3-6 sp. nov., isolated from arctic soil.</title>
        <authorList>
            <person name="Chaudhary D.K."/>
        </authorList>
    </citation>
    <scope>NUCLEOTIDE SEQUENCE [LARGE SCALE GENOMIC DNA]</scope>
    <source>
        <strain evidence="7 8">AR-3-6</strain>
    </source>
</reference>
<feature type="transmembrane region" description="Helical" evidence="5">
    <location>
        <begin position="163"/>
        <end position="186"/>
    </location>
</feature>
<feature type="transmembrane region" description="Helical" evidence="5">
    <location>
        <begin position="238"/>
        <end position="260"/>
    </location>
</feature>
<evidence type="ECO:0000313" key="7">
    <source>
        <dbReference type="EMBL" id="TDE15218.1"/>
    </source>
</evidence>